<name>A0A6S7H139_PARCT</name>
<organism evidence="2 3">
    <name type="scientific">Paramuricea clavata</name>
    <name type="common">Red gorgonian</name>
    <name type="synonym">Violescent sea-whip</name>
    <dbReference type="NCBI Taxonomy" id="317549"/>
    <lineage>
        <taxon>Eukaryota</taxon>
        <taxon>Metazoa</taxon>
        <taxon>Cnidaria</taxon>
        <taxon>Anthozoa</taxon>
        <taxon>Octocorallia</taxon>
        <taxon>Malacalcyonacea</taxon>
        <taxon>Plexauridae</taxon>
        <taxon>Paramuricea</taxon>
    </lineage>
</organism>
<comment type="caution">
    <text evidence="2">The sequence shown here is derived from an EMBL/GenBank/DDBJ whole genome shotgun (WGS) entry which is preliminary data.</text>
</comment>
<dbReference type="Proteomes" id="UP001152795">
    <property type="component" value="Unassembled WGS sequence"/>
</dbReference>
<sequence>MADGSKILNSPTPKSSTGESRDIGKITNSSECPSQSIAEIKAIKDKIDGVFVIVNKLCYSTTRLLNEFSAILARKDLHDSTTQTDFEVHNNVGLNIADATNAIDNQCTYTLSGLSTEIEGLKLNIIITESNILSKVQSNNQAIEQIRHDLDSIKSHQSKSNFISDNNTVPITNSESINVGPTANSTKIDSTATIPICKHGSNQSCAQLRSTVICQQNTNPPGVAQFCSVSSNKPNNKLTLQAYPNSNKHVTQQIEGAPGINKGQQNHYKVCKSTSDHKLETPKANPEVIKIGSTANTTKPLSVGAGSAKHESKQYYAHHYNLVSPVKQSNSHQHSQAVFRPQSNVSCVKPKPRNKQNVQHISNLSCANTGESQPAPSGTGSLKWLARLPLVETLNATVSNPMDTSRSGAEPLDWIGRLPLLVNYSTHAPRSRQTQRNETGKMNRHTFFGRDSASRQTG</sequence>
<evidence type="ECO:0000313" key="2">
    <source>
        <dbReference type="EMBL" id="CAB3996256.1"/>
    </source>
</evidence>
<accession>A0A6S7H139</accession>
<evidence type="ECO:0000313" key="3">
    <source>
        <dbReference type="Proteomes" id="UP001152795"/>
    </source>
</evidence>
<dbReference type="EMBL" id="CACRXK020002832">
    <property type="protein sequence ID" value="CAB3996256.1"/>
    <property type="molecule type" value="Genomic_DNA"/>
</dbReference>
<protein>
    <submittedName>
        <fullName evidence="2">Uncharacterized protein</fullName>
    </submittedName>
</protein>
<proteinExistence type="predicted"/>
<evidence type="ECO:0000256" key="1">
    <source>
        <dbReference type="SAM" id="MobiDB-lite"/>
    </source>
</evidence>
<feature type="compositionally biased region" description="Polar residues" evidence="1">
    <location>
        <begin position="427"/>
        <end position="437"/>
    </location>
</feature>
<reference evidence="2" key="1">
    <citation type="submission" date="2020-04" db="EMBL/GenBank/DDBJ databases">
        <authorList>
            <person name="Alioto T."/>
            <person name="Alioto T."/>
            <person name="Gomez Garrido J."/>
        </authorList>
    </citation>
    <scope>NUCLEOTIDE SEQUENCE</scope>
    <source>
        <strain evidence="2">A484AB</strain>
    </source>
</reference>
<feature type="region of interest" description="Disordered" evidence="1">
    <location>
        <begin position="1"/>
        <end position="30"/>
    </location>
</feature>
<gene>
    <name evidence="2" type="ORF">PACLA_8A086421</name>
</gene>
<dbReference type="AlphaFoldDB" id="A0A6S7H139"/>
<feature type="region of interest" description="Disordered" evidence="1">
    <location>
        <begin position="427"/>
        <end position="458"/>
    </location>
</feature>
<keyword evidence="3" id="KW-1185">Reference proteome</keyword>
<feature type="compositionally biased region" description="Polar residues" evidence="1">
    <location>
        <begin position="7"/>
        <end position="18"/>
    </location>
</feature>